<sequence length="335" mass="37470">MKMQEAKYHVQQWRQELFTAGADIHKVMAKHWPAEARFKIAYPFDNQDRDGAIENYFGPLFESFTDIARREDIMVTGEDEGAIWVGITGHYEMSFCQPWLGIPATGKRATLRFGEVYQVDDSGLVEAQILIDIPMLMAQAGVNPLPPSLGSDLFVPSPATQDGMLYDPQSPEDSKTTLTLVNDMLAGLMEFDGKTLESMAIERFWHPNMNWYGPCGIGTTRGIAGFQQGHQHDFVMAFPDRDVITDVRFAEGNYAVSSGVPSMSGTQSGGGWLGMPATNKKITMNVMDWWRRDGDLLVENWVLIDILDIYRQLGVDMLERMRKLQAGSAISPSIS</sequence>
<dbReference type="Gene3D" id="3.10.450.50">
    <property type="match status" value="2"/>
</dbReference>
<dbReference type="SUPFAM" id="SSF54427">
    <property type="entry name" value="NTF2-like"/>
    <property type="match status" value="2"/>
</dbReference>
<name>A0ABU9X653_9GAMM</name>
<evidence type="ECO:0000313" key="2">
    <source>
        <dbReference type="Proteomes" id="UP001461960"/>
    </source>
</evidence>
<reference evidence="1 2" key="1">
    <citation type="submission" date="2024-05" db="EMBL/GenBank/DDBJ databases">
        <authorList>
            <person name="Kim H.-Y."/>
            <person name="Kim E."/>
            <person name="Cai Y."/>
            <person name="Yang S.-M."/>
            <person name="Lee W."/>
        </authorList>
    </citation>
    <scope>NUCLEOTIDE SEQUENCE [LARGE SCALE GENOMIC DNA]</scope>
    <source>
        <strain evidence="1 2">FBL11</strain>
    </source>
</reference>
<evidence type="ECO:0000313" key="1">
    <source>
        <dbReference type="EMBL" id="MEN2750885.1"/>
    </source>
</evidence>
<dbReference type="Proteomes" id="UP001461960">
    <property type="component" value="Unassembled WGS sequence"/>
</dbReference>
<dbReference type="InterPro" id="IPR032710">
    <property type="entry name" value="NTF2-like_dom_sf"/>
</dbReference>
<comment type="caution">
    <text evidence="1">The sequence shown here is derived from an EMBL/GenBank/DDBJ whole genome shotgun (WGS) entry which is preliminary data.</text>
</comment>
<dbReference type="Pfam" id="PF07366">
    <property type="entry name" value="SnoaL"/>
    <property type="match status" value="1"/>
</dbReference>
<dbReference type="PANTHER" id="PTHR38436">
    <property type="entry name" value="POLYKETIDE CYCLASE SNOAL-LIKE DOMAIN"/>
    <property type="match status" value="1"/>
</dbReference>
<dbReference type="RefSeq" id="WP_299220757.1">
    <property type="nucleotide sequence ID" value="NZ_JBDGHN010000002.1"/>
</dbReference>
<proteinExistence type="predicted"/>
<accession>A0ABU9X653</accession>
<gene>
    <name evidence="1" type="ORF">AAIR29_04480</name>
</gene>
<dbReference type="EMBL" id="JBDGHN010000002">
    <property type="protein sequence ID" value="MEN2750885.1"/>
    <property type="molecule type" value="Genomic_DNA"/>
</dbReference>
<keyword evidence="2" id="KW-1185">Reference proteome</keyword>
<dbReference type="InterPro" id="IPR009959">
    <property type="entry name" value="Cyclase_SnoaL-like"/>
</dbReference>
<protein>
    <submittedName>
        <fullName evidence="1">Ester cyclase</fullName>
    </submittedName>
</protein>
<organism evidence="1 2">
    <name type="scientific">Psychrobacter saeujeotis</name>
    <dbReference type="NCBI Taxonomy" id="3143436"/>
    <lineage>
        <taxon>Bacteria</taxon>
        <taxon>Pseudomonadati</taxon>
        <taxon>Pseudomonadota</taxon>
        <taxon>Gammaproteobacteria</taxon>
        <taxon>Moraxellales</taxon>
        <taxon>Moraxellaceae</taxon>
        <taxon>Psychrobacter</taxon>
    </lineage>
</organism>
<dbReference type="PANTHER" id="PTHR38436:SF1">
    <property type="entry name" value="ESTER CYCLASE"/>
    <property type="match status" value="1"/>
</dbReference>